<keyword evidence="2" id="KW-0732">Signal</keyword>
<reference evidence="3 4" key="1">
    <citation type="submission" date="2014-03" db="EMBL/GenBank/DDBJ databases">
        <title>Genome of Paenirhodobacter enshiensis DW2-9.</title>
        <authorList>
            <person name="Wang D."/>
            <person name="Wang G."/>
        </authorList>
    </citation>
    <scope>NUCLEOTIDE SEQUENCE [LARGE SCALE GENOMIC DNA]</scope>
    <source>
        <strain evidence="3 4">DW2-9</strain>
    </source>
</reference>
<sequence>MIRALACALTLAVALAAPGHAADPPNERVVAGLGADSIGITAAFTGSQVLIYGAVKRTAPEPEDTPLDVVVTLEGPAQPLTIRKKSREMGIWVNTSKVRIAAAPSYYSVASTRPLKQILSPEADATQRISVPKALRAFEGPLEVADARPYTEAMLTIREREGLYSAHEGAVHLVEDTLFRADFALPANLTEGDYKTRIFLLRGGQVVDTFQTAIAVRRVGLERLLFVMAQDHAPVYGVLSLILAGFAGWAAAAAFRLIRN</sequence>
<gene>
    <name evidence="3" type="ORF">CG50_08425</name>
</gene>
<dbReference type="Pfam" id="PF09608">
    <property type="entry name" value="Alph_Pro_TM"/>
    <property type="match status" value="1"/>
</dbReference>
<feature type="signal peptide" evidence="2">
    <location>
        <begin position="1"/>
        <end position="21"/>
    </location>
</feature>
<dbReference type="Proteomes" id="UP000028824">
    <property type="component" value="Unassembled WGS sequence"/>
</dbReference>
<dbReference type="STRING" id="1105367.CG50_08425"/>
<dbReference type="InterPro" id="IPR019088">
    <property type="entry name" value="CHP02186-rel_TM"/>
</dbReference>
<evidence type="ECO:0000256" key="1">
    <source>
        <dbReference type="SAM" id="Phobius"/>
    </source>
</evidence>
<proteinExistence type="predicted"/>
<dbReference type="RefSeq" id="WP_036634651.1">
    <property type="nucleotide sequence ID" value="NZ_JFZB01000003.1"/>
</dbReference>
<dbReference type="EMBL" id="JFZB01000003">
    <property type="protein sequence ID" value="KFI29654.1"/>
    <property type="molecule type" value="Genomic_DNA"/>
</dbReference>
<name>A0A086Y5V4_9RHOB</name>
<comment type="caution">
    <text evidence="3">The sequence shown here is derived from an EMBL/GenBank/DDBJ whole genome shotgun (WGS) entry which is preliminary data.</text>
</comment>
<feature type="chain" id="PRO_5001817340" evidence="2">
    <location>
        <begin position="22"/>
        <end position="260"/>
    </location>
</feature>
<keyword evidence="4" id="KW-1185">Reference proteome</keyword>
<protein>
    <submittedName>
        <fullName evidence="3">Membrane protein</fullName>
    </submittedName>
</protein>
<dbReference type="AlphaFoldDB" id="A0A086Y5V4"/>
<dbReference type="eggNOG" id="ENOG50315WQ">
    <property type="taxonomic scope" value="Bacteria"/>
</dbReference>
<feature type="transmembrane region" description="Helical" evidence="1">
    <location>
        <begin position="235"/>
        <end position="258"/>
    </location>
</feature>
<keyword evidence="1" id="KW-0812">Transmembrane</keyword>
<keyword evidence="1" id="KW-1133">Transmembrane helix</keyword>
<keyword evidence="1" id="KW-0472">Membrane</keyword>
<evidence type="ECO:0000313" key="4">
    <source>
        <dbReference type="Proteomes" id="UP000028824"/>
    </source>
</evidence>
<evidence type="ECO:0000256" key="2">
    <source>
        <dbReference type="SAM" id="SignalP"/>
    </source>
</evidence>
<accession>A0A086Y5V4</accession>
<organism evidence="3 4">
    <name type="scientific">Paenirhodobacter enshiensis</name>
    <dbReference type="NCBI Taxonomy" id="1105367"/>
    <lineage>
        <taxon>Bacteria</taxon>
        <taxon>Pseudomonadati</taxon>
        <taxon>Pseudomonadota</taxon>
        <taxon>Alphaproteobacteria</taxon>
        <taxon>Rhodobacterales</taxon>
        <taxon>Rhodobacter group</taxon>
        <taxon>Paenirhodobacter</taxon>
    </lineage>
</organism>
<evidence type="ECO:0000313" key="3">
    <source>
        <dbReference type="EMBL" id="KFI29654.1"/>
    </source>
</evidence>
<dbReference type="OrthoDB" id="9815212at2"/>